<name>A0ABV8K6X4_9BACL</name>
<organism evidence="3 4">
    <name type="scientific">Paenibacillus xanthanilyticus</name>
    <dbReference type="NCBI Taxonomy" id="1783531"/>
    <lineage>
        <taxon>Bacteria</taxon>
        <taxon>Bacillati</taxon>
        <taxon>Bacillota</taxon>
        <taxon>Bacilli</taxon>
        <taxon>Bacillales</taxon>
        <taxon>Paenibacillaceae</taxon>
        <taxon>Paenibacillus</taxon>
    </lineage>
</organism>
<feature type="compositionally biased region" description="Polar residues" evidence="1">
    <location>
        <begin position="257"/>
        <end position="267"/>
    </location>
</feature>
<keyword evidence="2" id="KW-0472">Membrane</keyword>
<feature type="transmembrane region" description="Helical" evidence="2">
    <location>
        <begin position="46"/>
        <end position="67"/>
    </location>
</feature>
<sequence>MVGRQNRFMLRLGLASVMLSSLIHILQRGFRLFGDAAAAGNIPPPIYIQNTILLFPFLLWLAGGLLYRANETHRHIPLFASLVLLSSSLSVVVGGGSKAELHLAFFAAIAVIAHYERIRLVLVSALIVAAIQAAGLALYPGWLYESTEHGAGIWLLHTALLAVTVSAAVLQIRSKSKVQKALTSTENAASGLVHYFAAAHSSFVDFEPKTNFVAQRDEAPLLPGSSDAAVDGRDVQARQPVHQASNLERAMREFERQSANPSHPSSR</sequence>
<evidence type="ECO:0000256" key="1">
    <source>
        <dbReference type="SAM" id="MobiDB-lite"/>
    </source>
</evidence>
<proteinExistence type="predicted"/>
<feature type="transmembrane region" description="Helical" evidence="2">
    <location>
        <begin position="120"/>
        <end position="139"/>
    </location>
</feature>
<gene>
    <name evidence="3" type="ORF">ACFOZ8_19055</name>
</gene>
<dbReference type="RefSeq" id="WP_377720347.1">
    <property type="nucleotide sequence ID" value="NZ_JBHSAM010000028.1"/>
</dbReference>
<feature type="region of interest" description="Disordered" evidence="1">
    <location>
        <begin position="223"/>
        <end position="267"/>
    </location>
</feature>
<protein>
    <submittedName>
        <fullName evidence="3">Uncharacterized protein</fullName>
    </submittedName>
</protein>
<feature type="transmembrane region" description="Helical" evidence="2">
    <location>
        <begin position="9"/>
        <end position="26"/>
    </location>
</feature>
<keyword evidence="4" id="KW-1185">Reference proteome</keyword>
<reference evidence="4" key="1">
    <citation type="journal article" date="2019" name="Int. J. Syst. Evol. Microbiol.">
        <title>The Global Catalogue of Microorganisms (GCM) 10K type strain sequencing project: providing services to taxonomists for standard genome sequencing and annotation.</title>
        <authorList>
            <consortium name="The Broad Institute Genomics Platform"/>
            <consortium name="The Broad Institute Genome Sequencing Center for Infectious Disease"/>
            <person name="Wu L."/>
            <person name="Ma J."/>
        </authorList>
    </citation>
    <scope>NUCLEOTIDE SEQUENCE [LARGE SCALE GENOMIC DNA]</scope>
    <source>
        <strain evidence="4">IBRC-M 10987</strain>
    </source>
</reference>
<evidence type="ECO:0000313" key="3">
    <source>
        <dbReference type="EMBL" id="MFC4101749.1"/>
    </source>
</evidence>
<dbReference type="EMBL" id="JBHSAM010000028">
    <property type="protein sequence ID" value="MFC4101749.1"/>
    <property type="molecule type" value="Genomic_DNA"/>
</dbReference>
<accession>A0ABV8K6X4</accession>
<evidence type="ECO:0000256" key="2">
    <source>
        <dbReference type="SAM" id="Phobius"/>
    </source>
</evidence>
<keyword evidence="2" id="KW-0812">Transmembrane</keyword>
<comment type="caution">
    <text evidence="3">The sequence shown here is derived from an EMBL/GenBank/DDBJ whole genome shotgun (WGS) entry which is preliminary data.</text>
</comment>
<evidence type="ECO:0000313" key="4">
    <source>
        <dbReference type="Proteomes" id="UP001595715"/>
    </source>
</evidence>
<dbReference type="Proteomes" id="UP001595715">
    <property type="component" value="Unassembled WGS sequence"/>
</dbReference>
<feature type="transmembrane region" description="Helical" evidence="2">
    <location>
        <begin position="151"/>
        <end position="170"/>
    </location>
</feature>
<keyword evidence="2" id="KW-1133">Transmembrane helix</keyword>